<evidence type="ECO:0000313" key="2">
    <source>
        <dbReference type="EMBL" id="SOH04459.1"/>
    </source>
</evidence>
<gene>
    <name evidence="2" type="ORF">KSMBR1_1961</name>
</gene>
<evidence type="ECO:0000259" key="1">
    <source>
        <dbReference type="Pfam" id="PF00483"/>
    </source>
</evidence>
<dbReference type="InterPro" id="IPR005835">
    <property type="entry name" value="NTP_transferase_dom"/>
</dbReference>
<dbReference type="EMBL" id="LT934425">
    <property type="protein sequence ID" value="SOH04459.1"/>
    <property type="molecule type" value="Genomic_DNA"/>
</dbReference>
<proteinExistence type="predicted"/>
<dbReference type="SUPFAM" id="SSF53448">
    <property type="entry name" value="Nucleotide-diphospho-sugar transferases"/>
    <property type="match status" value="1"/>
</dbReference>
<dbReference type="Pfam" id="PF00483">
    <property type="entry name" value="NTP_transferase"/>
    <property type="match status" value="1"/>
</dbReference>
<evidence type="ECO:0000313" key="3">
    <source>
        <dbReference type="Proteomes" id="UP000221734"/>
    </source>
</evidence>
<dbReference type="Proteomes" id="UP000221734">
    <property type="component" value="Chromosome Kuenenia_stuttgartiensis_MBR1"/>
</dbReference>
<accession>A0A2C9CEY5</accession>
<name>A0A2C9CEY5_KUEST</name>
<dbReference type="InterPro" id="IPR050486">
    <property type="entry name" value="Mannose-1P_guanyltransferase"/>
</dbReference>
<dbReference type="PANTHER" id="PTHR22572">
    <property type="entry name" value="SUGAR-1-PHOSPHATE GUANYL TRANSFERASE"/>
    <property type="match status" value="1"/>
</dbReference>
<feature type="domain" description="Nucleotidyl transferase" evidence="1">
    <location>
        <begin position="5"/>
        <end position="228"/>
    </location>
</feature>
<organism evidence="2 3">
    <name type="scientific">Kuenenia stuttgartiensis</name>
    <dbReference type="NCBI Taxonomy" id="174633"/>
    <lineage>
        <taxon>Bacteria</taxon>
        <taxon>Pseudomonadati</taxon>
        <taxon>Planctomycetota</taxon>
        <taxon>Candidatus Brocadiia</taxon>
        <taxon>Candidatus Brocadiales</taxon>
        <taxon>Candidatus Brocadiaceae</taxon>
        <taxon>Candidatus Kuenenia</taxon>
    </lineage>
</organism>
<dbReference type="Gene3D" id="3.90.550.10">
    <property type="entry name" value="Spore Coat Polysaccharide Biosynthesis Protein SpsA, Chain A"/>
    <property type="match status" value="1"/>
</dbReference>
<sequence length="240" mass="27740">MSKRAIILAGGKGKRLLPYTIVLPKPLMPIGEYPILEVVVRQLAFYGFRHITMAVNHQAEIIQAFFGKGKKWKVKIDYSFEDKPLSTIAPLKLISNLPEDFLVMNGDILTDLNYSDFYQFHINKKSIFLISSYKRELKSEFGVLEFDKNAKLKEFKEKPVVRYNVSMGIYMANRTILEYIPNNKPYGFDNLMLDLIKAGKPATVKPFHGCWLDIGRPDDYIQAIDEFEKNGFLFLKELKK</sequence>
<dbReference type="OrthoDB" id="9801899at2"/>
<keyword evidence="3" id="KW-1185">Reference proteome</keyword>
<dbReference type="AlphaFoldDB" id="A0A2C9CEY5"/>
<dbReference type="KEGG" id="kst:KSMBR1_1961"/>
<dbReference type="RefSeq" id="WP_099325174.1">
    <property type="nucleotide sequence ID" value="NZ_LT934425.1"/>
</dbReference>
<reference evidence="3" key="1">
    <citation type="submission" date="2017-10" db="EMBL/GenBank/DDBJ databases">
        <authorList>
            <person name="Frank J."/>
        </authorList>
    </citation>
    <scope>NUCLEOTIDE SEQUENCE [LARGE SCALE GENOMIC DNA]</scope>
</reference>
<dbReference type="InterPro" id="IPR029044">
    <property type="entry name" value="Nucleotide-diphossugar_trans"/>
</dbReference>
<protein>
    <recommendedName>
        <fullName evidence="1">Nucleotidyl transferase domain-containing protein</fullName>
    </recommendedName>
</protein>